<keyword evidence="2" id="KW-1185">Reference proteome</keyword>
<comment type="caution">
    <text evidence="1">The sequence shown here is derived from an EMBL/GenBank/DDBJ whole genome shotgun (WGS) entry which is preliminary data.</text>
</comment>
<protein>
    <submittedName>
        <fullName evidence="1">Uncharacterized protein</fullName>
    </submittedName>
</protein>
<proteinExistence type="predicted"/>
<evidence type="ECO:0000313" key="2">
    <source>
        <dbReference type="Proteomes" id="UP000005019"/>
    </source>
</evidence>
<dbReference type="Proteomes" id="UP000005019">
    <property type="component" value="Unassembled WGS sequence"/>
</dbReference>
<organism evidence="1 2">
    <name type="scientific">Methyloversatilis universalis (strain ATCC BAA-1314 / DSM 25237 / JCM 13912 / CCUG 52030 / FAM5)</name>
    <dbReference type="NCBI Taxonomy" id="1000565"/>
    <lineage>
        <taxon>Bacteria</taxon>
        <taxon>Pseudomonadati</taxon>
        <taxon>Pseudomonadota</taxon>
        <taxon>Betaproteobacteria</taxon>
        <taxon>Nitrosomonadales</taxon>
        <taxon>Sterolibacteriaceae</taxon>
        <taxon>Methyloversatilis</taxon>
    </lineage>
</organism>
<gene>
    <name evidence="1" type="ORF">METUNv1_02344</name>
</gene>
<name>F5RDH7_METUF</name>
<dbReference type="AlphaFoldDB" id="F5RDH7"/>
<reference evidence="1 2" key="1">
    <citation type="journal article" date="2011" name="J. Bacteriol.">
        <title>Genome sequence of Methyloversatilis universalis FAM5T, a methylotrophic representative of the order Rhodocyclales.</title>
        <authorList>
            <person name="Kittichotirat W."/>
            <person name="Good N.M."/>
            <person name="Hall R."/>
            <person name="Bringel F."/>
            <person name="Lajus A."/>
            <person name="Medigue C."/>
            <person name="Smalley N.E."/>
            <person name="Beck D."/>
            <person name="Bumgarner R."/>
            <person name="Vuilleumier S."/>
            <person name="Kalyuzhnaya M.G."/>
        </authorList>
    </citation>
    <scope>NUCLEOTIDE SEQUENCE [LARGE SCALE GENOMIC DNA]</scope>
    <source>
        <strain evidence="2">ATCC BAA-1314 / JCM 13912 / FAM5</strain>
    </source>
</reference>
<sequence>MIVGDVVLHPVASYEFGRWGPDGKPSPEGSWGFKPVSGAQTLGLSRREMSVDFGMEPPSPERGDLKLDLSEALNMPGQAPVPLLRFVPRRWRHDHV</sequence>
<dbReference type="STRING" id="1000565.METUNv1_02344"/>
<accession>F5RDH7</accession>
<evidence type="ECO:0000313" key="1">
    <source>
        <dbReference type="EMBL" id="EGK70958.1"/>
    </source>
</evidence>
<dbReference type="EMBL" id="AFHG01000052">
    <property type="protein sequence ID" value="EGK70958.1"/>
    <property type="molecule type" value="Genomic_DNA"/>
</dbReference>